<dbReference type="InterPro" id="IPR023213">
    <property type="entry name" value="CAT-like_dom_sf"/>
</dbReference>
<keyword evidence="5" id="KW-1185">Reference proteome</keyword>
<dbReference type="Gene3D" id="3.30.559.10">
    <property type="entry name" value="Chloramphenicol acetyltransferase-like domain"/>
    <property type="match status" value="2"/>
</dbReference>
<dbReference type="OMA" id="NSFGNIW"/>
<evidence type="ECO:0000256" key="2">
    <source>
        <dbReference type="ARBA" id="ARBA00022679"/>
    </source>
</evidence>
<dbReference type="PANTHER" id="PTHR31623:SF25">
    <property type="entry name" value="VINORINE SYNTHASE-LIKE"/>
    <property type="match status" value="1"/>
</dbReference>
<dbReference type="AlphaFoldDB" id="A0A1R3IXE1"/>
<keyword evidence="3" id="KW-0012">Acyltransferase</keyword>
<comment type="caution">
    <text evidence="4">The sequence shown here is derived from an EMBL/GenBank/DDBJ whole genome shotgun (WGS) entry which is preliminary data.</text>
</comment>
<dbReference type="PANTHER" id="PTHR31623">
    <property type="entry name" value="F21J9.9"/>
    <property type="match status" value="1"/>
</dbReference>
<dbReference type="Gramene" id="OMO87224">
    <property type="protein sequence ID" value="OMO87224"/>
    <property type="gene ID" value="CCACVL1_09189"/>
</dbReference>
<protein>
    <submittedName>
        <fullName evidence="4">Transferase</fullName>
    </submittedName>
</protein>
<accession>A0A1R3IXE1</accession>
<evidence type="ECO:0000313" key="5">
    <source>
        <dbReference type="Proteomes" id="UP000188268"/>
    </source>
</evidence>
<name>A0A1R3IXE1_COCAP</name>
<evidence type="ECO:0000256" key="3">
    <source>
        <dbReference type="ARBA" id="ARBA00023315"/>
    </source>
</evidence>
<gene>
    <name evidence="4" type="ORF">CCACVL1_09189</name>
</gene>
<reference evidence="4 5" key="1">
    <citation type="submission" date="2013-09" db="EMBL/GenBank/DDBJ databases">
        <title>Corchorus capsularis genome sequencing.</title>
        <authorList>
            <person name="Alam M."/>
            <person name="Haque M.S."/>
            <person name="Islam M.S."/>
            <person name="Emdad E.M."/>
            <person name="Islam M.M."/>
            <person name="Ahmed B."/>
            <person name="Halim A."/>
            <person name="Hossen Q.M.M."/>
            <person name="Hossain M.Z."/>
            <person name="Ahmed R."/>
            <person name="Khan M.M."/>
            <person name="Islam R."/>
            <person name="Rashid M.M."/>
            <person name="Khan S.A."/>
            <person name="Rahman M.S."/>
            <person name="Alam M."/>
        </authorList>
    </citation>
    <scope>NUCLEOTIDE SEQUENCE [LARGE SCALE GENOMIC DNA]</scope>
    <source>
        <strain evidence="5">cv. CVL-1</strain>
        <tissue evidence="4">Whole seedling</tissue>
    </source>
</reference>
<evidence type="ECO:0000256" key="1">
    <source>
        <dbReference type="ARBA" id="ARBA00009861"/>
    </source>
</evidence>
<proteinExistence type="inferred from homology"/>
<keyword evidence="2 4" id="KW-0808">Transferase</keyword>
<sequence>MGRMINVEIFSHEIIKPSEPTPDHLIRNMKLSFLDQISPSTYVPLVLFYDQTDRAEVVERPLLLKKSLAKALTQFFPLAGTLAENFSLECNDGGAEYFEARVSCNMAEVMENPDTDVLDQLLPYDPKQEGLCLSDSKRQFVLAIKYSVFTCGGVAIGVCVAHKVADGTSTVAFVNAWAATSRYELIIIAPSFEAVTHFPPLQMSVPPTPVIKEKIVSKRFIFSKSTIEALREKVSSDIDSQVKDPTRIEAVSSFLWKRVMEVTKRKPQLQVKHFVSHVAVNLRERMVPPLPPNSFGNIWQAGFATLPAGVDDYHALVSQMRTAIKEINSDYAKQLQNPRDEFFSSKKSRRQLSAAAGVVTFSFSSWCRFPVYEIDFGWGKPSWACSHSRPFKNLVILMRNKTGDGIEAWMNMLEQDMAIFERDEELLSYVSSQDNMGKW</sequence>
<dbReference type="EMBL" id="AWWV01009254">
    <property type="protein sequence ID" value="OMO87224.1"/>
    <property type="molecule type" value="Genomic_DNA"/>
</dbReference>
<comment type="similarity">
    <text evidence="1">Belongs to the plant acyltransferase family.</text>
</comment>
<organism evidence="4 5">
    <name type="scientific">Corchorus capsularis</name>
    <name type="common">Jute</name>
    <dbReference type="NCBI Taxonomy" id="210143"/>
    <lineage>
        <taxon>Eukaryota</taxon>
        <taxon>Viridiplantae</taxon>
        <taxon>Streptophyta</taxon>
        <taxon>Embryophyta</taxon>
        <taxon>Tracheophyta</taxon>
        <taxon>Spermatophyta</taxon>
        <taxon>Magnoliopsida</taxon>
        <taxon>eudicotyledons</taxon>
        <taxon>Gunneridae</taxon>
        <taxon>Pentapetalae</taxon>
        <taxon>rosids</taxon>
        <taxon>malvids</taxon>
        <taxon>Malvales</taxon>
        <taxon>Malvaceae</taxon>
        <taxon>Grewioideae</taxon>
        <taxon>Apeibeae</taxon>
        <taxon>Corchorus</taxon>
    </lineage>
</organism>
<dbReference type="Proteomes" id="UP000188268">
    <property type="component" value="Unassembled WGS sequence"/>
</dbReference>
<evidence type="ECO:0000313" key="4">
    <source>
        <dbReference type="EMBL" id="OMO87224.1"/>
    </source>
</evidence>
<dbReference type="GO" id="GO:0016746">
    <property type="term" value="F:acyltransferase activity"/>
    <property type="evidence" value="ECO:0007669"/>
    <property type="project" value="UniProtKB-KW"/>
</dbReference>
<dbReference type="OrthoDB" id="671439at2759"/>
<dbReference type="Pfam" id="PF02458">
    <property type="entry name" value="Transferase"/>
    <property type="match status" value="1"/>
</dbReference>